<organism evidence="2 3">
    <name type="scientific">Flavobacterium ardleyense</name>
    <dbReference type="NCBI Taxonomy" id="2038737"/>
    <lineage>
        <taxon>Bacteria</taxon>
        <taxon>Pseudomonadati</taxon>
        <taxon>Bacteroidota</taxon>
        <taxon>Flavobacteriia</taxon>
        <taxon>Flavobacteriales</taxon>
        <taxon>Flavobacteriaceae</taxon>
        <taxon>Flavobacterium</taxon>
    </lineage>
</organism>
<evidence type="ECO:0000313" key="2">
    <source>
        <dbReference type="EMBL" id="MFD2907842.1"/>
    </source>
</evidence>
<dbReference type="InterPro" id="IPR037401">
    <property type="entry name" value="SnoaL-like"/>
</dbReference>
<keyword evidence="3" id="KW-1185">Reference proteome</keyword>
<dbReference type="Gene3D" id="3.10.450.50">
    <property type="match status" value="1"/>
</dbReference>
<sequence length="120" mass="13964">MTNREKIEFLFKDDGMRNEQFLKELIHEDFKLEWDSSSGNSISDKSFILNLSDAINANYEISYFEISHIIEENNQIVVKYSHKVATIENPKEIMLITKAVAIWTFEEGKITNGYLISKPN</sequence>
<dbReference type="RefSeq" id="WP_379804581.1">
    <property type="nucleotide sequence ID" value="NZ_JBHUOL010000006.1"/>
</dbReference>
<comment type="caution">
    <text evidence="2">The sequence shown here is derived from an EMBL/GenBank/DDBJ whole genome shotgun (WGS) entry which is preliminary data.</text>
</comment>
<dbReference type="Proteomes" id="UP001597549">
    <property type="component" value="Unassembled WGS sequence"/>
</dbReference>
<dbReference type="Pfam" id="PF12680">
    <property type="entry name" value="SnoaL_2"/>
    <property type="match status" value="1"/>
</dbReference>
<evidence type="ECO:0000259" key="1">
    <source>
        <dbReference type="Pfam" id="PF12680"/>
    </source>
</evidence>
<dbReference type="InterPro" id="IPR032710">
    <property type="entry name" value="NTF2-like_dom_sf"/>
</dbReference>
<evidence type="ECO:0000313" key="3">
    <source>
        <dbReference type="Proteomes" id="UP001597549"/>
    </source>
</evidence>
<dbReference type="EMBL" id="JBHUOL010000006">
    <property type="protein sequence ID" value="MFD2907842.1"/>
    <property type="molecule type" value="Genomic_DNA"/>
</dbReference>
<reference evidence="3" key="1">
    <citation type="journal article" date="2019" name="Int. J. Syst. Evol. Microbiol.">
        <title>The Global Catalogue of Microorganisms (GCM) 10K type strain sequencing project: providing services to taxonomists for standard genome sequencing and annotation.</title>
        <authorList>
            <consortium name="The Broad Institute Genomics Platform"/>
            <consortium name="The Broad Institute Genome Sequencing Center for Infectious Disease"/>
            <person name="Wu L."/>
            <person name="Ma J."/>
        </authorList>
    </citation>
    <scope>NUCLEOTIDE SEQUENCE [LARGE SCALE GENOMIC DNA]</scope>
    <source>
        <strain evidence="3">KCTC 52644</strain>
    </source>
</reference>
<proteinExistence type="predicted"/>
<dbReference type="SUPFAM" id="SSF54427">
    <property type="entry name" value="NTF2-like"/>
    <property type="match status" value="1"/>
</dbReference>
<accession>A0ABW5Z5C3</accession>
<name>A0ABW5Z5C3_9FLAO</name>
<feature type="domain" description="SnoaL-like" evidence="1">
    <location>
        <begin position="22"/>
        <end position="111"/>
    </location>
</feature>
<gene>
    <name evidence="2" type="ORF">ACFSX9_03745</name>
</gene>
<protein>
    <submittedName>
        <fullName evidence="2">Nuclear transport factor 2 family protein</fullName>
    </submittedName>
</protein>